<feature type="compositionally biased region" description="Basic residues" evidence="1">
    <location>
        <begin position="72"/>
        <end position="90"/>
    </location>
</feature>
<sequence>MSLQRSRVRPQSCGTRRDYWAAALGPLAGSAVQRRLVAKPRDLSAAKVWLQSYRERYSSREQSVSDHWSAKSLRKAGPKSHRRGCRAIGG</sequence>
<dbReference type="AlphaFoldDB" id="A0A508WWZ5"/>
<feature type="region of interest" description="Disordered" evidence="1">
    <location>
        <begin position="67"/>
        <end position="90"/>
    </location>
</feature>
<name>A0A508WWZ5_9HYPH</name>
<evidence type="ECO:0000313" key="2">
    <source>
        <dbReference type="EMBL" id="VTZ60558.1"/>
    </source>
</evidence>
<protein>
    <submittedName>
        <fullName evidence="2">Uncharacterized protein</fullName>
    </submittedName>
</protein>
<dbReference type="EMBL" id="CABFNB010000079">
    <property type="protein sequence ID" value="VTZ60558.1"/>
    <property type="molecule type" value="Genomic_DNA"/>
</dbReference>
<proteinExistence type="predicted"/>
<evidence type="ECO:0000256" key="1">
    <source>
        <dbReference type="SAM" id="MobiDB-lite"/>
    </source>
</evidence>
<organism evidence="2">
    <name type="scientific">Sinorhizobium medicae</name>
    <dbReference type="NCBI Taxonomy" id="110321"/>
    <lineage>
        <taxon>Bacteria</taxon>
        <taxon>Pseudomonadati</taxon>
        <taxon>Pseudomonadota</taxon>
        <taxon>Alphaproteobacteria</taxon>
        <taxon>Hyphomicrobiales</taxon>
        <taxon>Rhizobiaceae</taxon>
        <taxon>Sinorhizobium/Ensifer group</taxon>
        <taxon>Sinorhizobium</taxon>
    </lineage>
</organism>
<gene>
    <name evidence="2" type="ORF">EMEDMD4_170051</name>
</gene>
<accession>A0A508WWZ5</accession>
<dbReference type="Proteomes" id="UP000507954">
    <property type="component" value="Unassembled WGS sequence"/>
</dbReference>
<reference evidence="2" key="1">
    <citation type="submission" date="2019-06" db="EMBL/GenBank/DDBJ databases">
        <authorList>
            <person name="Le Quere A."/>
            <person name="Colella S."/>
        </authorList>
    </citation>
    <scope>NUCLEOTIDE SEQUENCE</scope>
    <source>
        <strain evidence="2">EmedicaeMD41</strain>
    </source>
</reference>